<feature type="compositionally biased region" description="Low complexity" evidence="1">
    <location>
        <begin position="147"/>
        <end position="157"/>
    </location>
</feature>
<name>A0A7L1N1X0_RHICY</name>
<feature type="region of interest" description="Disordered" evidence="1">
    <location>
        <begin position="102"/>
        <end position="132"/>
    </location>
</feature>
<keyword evidence="4" id="KW-1185">Reference proteome</keyword>
<dbReference type="OrthoDB" id="9907279at2759"/>
<dbReference type="AlphaFoldDB" id="A0A7L1N1X0"/>
<dbReference type="InterPro" id="IPR021684">
    <property type="entry name" value="WBP1-like"/>
</dbReference>
<feature type="non-terminal residue" evidence="3">
    <location>
        <position position="208"/>
    </location>
</feature>
<gene>
    <name evidence="3" type="primary">Wbp1</name>
    <name evidence="3" type="ORF">RHICYA_R15332</name>
</gene>
<dbReference type="EMBL" id="VXBP01002178">
    <property type="protein sequence ID" value="NXN93788.1"/>
    <property type="molecule type" value="Genomic_DNA"/>
</dbReference>
<feature type="non-terminal residue" evidence="3">
    <location>
        <position position="1"/>
    </location>
</feature>
<dbReference type="PANTHER" id="PTHR16209:SF5">
    <property type="entry name" value="WW DOMAIN-BINDING PROTEIN 1"/>
    <property type="match status" value="1"/>
</dbReference>
<organism evidence="3 4">
    <name type="scientific">Rhinopomastus cyanomelas</name>
    <name type="common">Common scimitarbill</name>
    <dbReference type="NCBI Taxonomy" id="113115"/>
    <lineage>
        <taxon>Eukaryota</taxon>
        <taxon>Metazoa</taxon>
        <taxon>Chordata</taxon>
        <taxon>Craniata</taxon>
        <taxon>Vertebrata</taxon>
        <taxon>Euteleostomi</taxon>
        <taxon>Archelosauria</taxon>
        <taxon>Archosauria</taxon>
        <taxon>Dinosauria</taxon>
        <taxon>Saurischia</taxon>
        <taxon>Theropoda</taxon>
        <taxon>Coelurosauria</taxon>
        <taxon>Aves</taxon>
        <taxon>Neognathae</taxon>
        <taxon>Neoaves</taxon>
        <taxon>Telluraves</taxon>
        <taxon>Coraciimorphae</taxon>
        <taxon>Bucerotiformes</taxon>
        <taxon>Rhinopomastidae</taxon>
        <taxon>Rhinopomastus</taxon>
    </lineage>
</organism>
<protein>
    <submittedName>
        <fullName evidence="3">WBP1 protein</fullName>
    </submittedName>
</protein>
<feature type="compositionally biased region" description="Low complexity" evidence="1">
    <location>
        <begin position="113"/>
        <end position="132"/>
    </location>
</feature>
<dbReference type="GO" id="GO:0050699">
    <property type="term" value="F:WW domain binding"/>
    <property type="evidence" value="ECO:0007669"/>
    <property type="project" value="TreeGrafter"/>
</dbReference>
<evidence type="ECO:0000313" key="4">
    <source>
        <dbReference type="Proteomes" id="UP000565785"/>
    </source>
</evidence>
<evidence type="ECO:0000256" key="2">
    <source>
        <dbReference type="SAM" id="Phobius"/>
    </source>
</evidence>
<dbReference type="InterPro" id="IPR051994">
    <property type="entry name" value="WW_domain-binding"/>
</dbReference>
<accession>A0A7L1N1X0</accession>
<comment type="caution">
    <text evidence="3">The sequence shown here is derived from an EMBL/GenBank/DDBJ whole genome shotgun (WGS) entry which is preliminary data.</text>
</comment>
<reference evidence="3 4" key="1">
    <citation type="submission" date="2019-09" db="EMBL/GenBank/DDBJ databases">
        <title>Bird 10,000 Genomes (B10K) Project - Family phase.</title>
        <authorList>
            <person name="Zhang G."/>
        </authorList>
    </citation>
    <scope>NUCLEOTIDE SEQUENCE [LARGE SCALE GENOMIC DNA]</scope>
    <source>
        <strain evidence="3">B10K-DU-002-35</strain>
        <tissue evidence="3">Muscle</tissue>
    </source>
</reference>
<keyword evidence="2" id="KW-0812">Transmembrane</keyword>
<keyword evidence="2" id="KW-1133">Transmembrane helix</keyword>
<dbReference type="Pfam" id="PF11669">
    <property type="entry name" value="WBP-1"/>
    <property type="match status" value="1"/>
</dbReference>
<dbReference type="PANTHER" id="PTHR16209">
    <property type="entry name" value="VESICULAR, OVEREXPRESSED IN CANCER, PROSURVIVAL PROTEIN 1"/>
    <property type="match status" value="1"/>
</dbReference>
<keyword evidence="2" id="KW-0472">Membrane</keyword>
<sequence length="208" mass="22862">RELCPGVNNQPYVCESGHCCGESGCCTYYYELWWFWLLWTILILLSCCCAYRHRRAKLRLQQQQRQREINLIAYHGACNYPTSMMDLRLLASFKLPAYEEVAHRPSTPPPPYSSVLGPPLSRPGSGSLTLSPSSGGSSSCSCGSSCATSPSSTSLSGQVTDETGPSREEEEGGSTAQDEGTSEHFRHRRLTGDSGIEVGRCHEEEEGE</sequence>
<evidence type="ECO:0000313" key="3">
    <source>
        <dbReference type="EMBL" id="NXN93788.1"/>
    </source>
</evidence>
<feature type="transmembrane region" description="Helical" evidence="2">
    <location>
        <begin position="33"/>
        <end position="51"/>
    </location>
</feature>
<dbReference type="Proteomes" id="UP000565785">
    <property type="component" value="Unassembled WGS sequence"/>
</dbReference>
<evidence type="ECO:0000256" key="1">
    <source>
        <dbReference type="SAM" id="MobiDB-lite"/>
    </source>
</evidence>
<proteinExistence type="predicted"/>
<feature type="compositionally biased region" description="Basic and acidic residues" evidence="1">
    <location>
        <begin position="199"/>
        <end position="208"/>
    </location>
</feature>
<feature type="region of interest" description="Disordered" evidence="1">
    <location>
        <begin position="147"/>
        <end position="208"/>
    </location>
</feature>